<dbReference type="Gene3D" id="2.40.50.230">
    <property type="entry name" value="Gp5 N-terminal domain"/>
    <property type="match status" value="1"/>
</dbReference>
<dbReference type="InterPro" id="IPR006533">
    <property type="entry name" value="T6SS_Vgr_RhsGE"/>
</dbReference>
<dbReference type="Pfam" id="PF10106">
    <property type="entry name" value="DUF2345"/>
    <property type="match status" value="1"/>
</dbReference>
<dbReference type="InterPro" id="IPR006531">
    <property type="entry name" value="Gp5/Vgr_OB"/>
</dbReference>
<name>A0ABS9K1J0_9RHOO</name>
<feature type="domain" description="DUF2345" evidence="3">
    <location>
        <begin position="773"/>
        <end position="926"/>
    </location>
</feature>
<dbReference type="EMBL" id="JAKLTN010000001">
    <property type="protein sequence ID" value="MCG2577023.1"/>
    <property type="molecule type" value="Genomic_DNA"/>
</dbReference>
<dbReference type="Pfam" id="PF13296">
    <property type="entry name" value="T6SS_Vgr"/>
    <property type="match status" value="1"/>
</dbReference>
<dbReference type="Gene3D" id="2.30.110.50">
    <property type="match status" value="1"/>
</dbReference>
<feature type="region of interest" description="Disordered" evidence="1">
    <location>
        <begin position="543"/>
        <end position="588"/>
    </location>
</feature>
<feature type="domain" description="Putative type VI secretion system Rhs element associated Vgr" evidence="4">
    <location>
        <begin position="605"/>
        <end position="710"/>
    </location>
</feature>
<evidence type="ECO:0000313" key="5">
    <source>
        <dbReference type="EMBL" id="MCG2577023.1"/>
    </source>
</evidence>
<evidence type="ECO:0000256" key="1">
    <source>
        <dbReference type="SAM" id="MobiDB-lite"/>
    </source>
</evidence>
<gene>
    <name evidence="5" type="ORF">LZ012_08440</name>
</gene>
<keyword evidence="6" id="KW-1185">Reference proteome</keyword>
<evidence type="ECO:0000259" key="4">
    <source>
        <dbReference type="Pfam" id="PF13296"/>
    </source>
</evidence>
<comment type="caution">
    <text evidence="5">The sequence shown here is derived from an EMBL/GenBank/DDBJ whole genome shotgun (WGS) entry which is preliminary data.</text>
</comment>
<dbReference type="InterPro" id="IPR028244">
    <property type="entry name" value="T6SS_Rhs_Vgr_dom"/>
</dbReference>
<dbReference type="RefSeq" id="WP_275709551.1">
    <property type="nucleotide sequence ID" value="NZ_JAKLTN010000001.1"/>
</dbReference>
<dbReference type="SUPFAM" id="SSF69279">
    <property type="entry name" value="Phage tail proteins"/>
    <property type="match status" value="2"/>
</dbReference>
<evidence type="ECO:0000259" key="2">
    <source>
        <dbReference type="Pfam" id="PF04717"/>
    </source>
</evidence>
<dbReference type="NCBIfam" id="TIGR01646">
    <property type="entry name" value="vgr_GE"/>
    <property type="match status" value="1"/>
</dbReference>
<sequence>MPSRLLETLFHSTTRLYDLTWRDNAGPDMPVEAWWGREVLSAGFELCIDLLSLDAHLELKRFLGRAICLNTRLSDGSQASRSGLVRAAQKLGSDGGFARYRLTVVPWIWLLGRGRHNRVFQDKSVVQIVEAVFADYADVAAWQWTDEVAGFLADTRPRSYCVQYGESDYAFVSRLLAEEGLGWCVDEDRDAPAGHRLRLFADSQRFPEDVVSQSANGGQGIRFHRADSQEEQDAILAFGQQRRLISSVMSAISYDYKAKQSVVLNIPGQRVGSERALLLESYDDPGLYAWANAAEAERYGRLAMETREARQGGWLGRGTVRSLRPGTAFDLIGLPLDPANPKAEHRYTATDITHLGINNLSGEAIAAIAQRLGHDKLIRDGEELATGDVLVPAGAPEQLPPELLQLAAERGYGNTFEAHAANTPWRPQLEDRCGARLNPRPTAPGPMSALVVGPDGQTTANGLDELWCDALGRVKIRFHWQQAEAPDDRDSCWVRVISRQAGAGMGWQWLPRIGQEVLVDFLSGDIDRPVILGALYNGQGEGAHLSNSAPTPGGQPSPADQGDPFAPATDHRPSGQGNLAGGNSPAWHGVARNNHAAALSGFKSKEFGGAGYTQLVMDDTDQQQRLQLKTTQHASELNLGHLIHQADNYRGSFRGTGVELRTDAWGALRAGQGMIMTTWPGTPDQPAGDMAPAMALLKQADTLAHTLNQATATHQTVQLAGSIGTEGKNKSRTDEQAAPLKALHKISSGMVDGKDQDSALNDARQKTITASPDKRPHLTDPAIIQAGKAGIGTIAGQNLQFANGEALILESGEDINLAIAGKARIHAGQAIGLLAGAIAPGDGNTGIKLIAAKDDIDLQAQSDELKFLAKKDIKLVSATQHIDFAAAKKIHLAVAGGASITIDGGITVQCPGTITVHASKKSFSGPESQSYGLPKFPESVCLSCLLASLKSGSPFVAPV</sequence>
<protein>
    <submittedName>
        <fullName evidence="5">Type VI secretion system tip protein VgrG</fullName>
    </submittedName>
</protein>
<dbReference type="SUPFAM" id="SSF69255">
    <property type="entry name" value="gp5 N-terminal domain-like"/>
    <property type="match status" value="1"/>
</dbReference>
<dbReference type="InterPro" id="IPR018769">
    <property type="entry name" value="VgrG2_DUF2345"/>
</dbReference>
<dbReference type="Pfam" id="PF05954">
    <property type="entry name" value="Phage_GPD"/>
    <property type="match status" value="1"/>
</dbReference>
<accession>A0ABS9K1J0</accession>
<feature type="domain" description="Gp5/Type VI secretion system Vgr protein OB-fold" evidence="2">
    <location>
        <begin position="469"/>
        <end position="536"/>
    </location>
</feature>
<dbReference type="Gene3D" id="4.10.220.110">
    <property type="match status" value="1"/>
</dbReference>
<evidence type="ECO:0000313" key="6">
    <source>
        <dbReference type="Proteomes" id="UP001165384"/>
    </source>
</evidence>
<dbReference type="Proteomes" id="UP001165384">
    <property type="component" value="Unassembled WGS sequence"/>
</dbReference>
<organism evidence="5 6">
    <name type="scientific">Dechloromonas hankyongensis</name>
    <dbReference type="NCBI Taxonomy" id="2908002"/>
    <lineage>
        <taxon>Bacteria</taxon>
        <taxon>Pseudomonadati</taxon>
        <taxon>Pseudomonadota</taxon>
        <taxon>Betaproteobacteria</taxon>
        <taxon>Rhodocyclales</taxon>
        <taxon>Azonexaceae</taxon>
        <taxon>Dechloromonas</taxon>
    </lineage>
</organism>
<dbReference type="Pfam" id="PF04717">
    <property type="entry name" value="Phage_base_V"/>
    <property type="match status" value="1"/>
</dbReference>
<proteinExistence type="predicted"/>
<evidence type="ECO:0000259" key="3">
    <source>
        <dbReference type="Pfam" id="PF10106"/>
    </source>
</evidence>
<reference evidence="5" key="1">
    <citation type="submission" date="2022-01" db="EMBL/GenBank/DDBJ databases">
        <authorList>
            <person name="Jo J.-H."/>
            <person name="Im W.-T."/>
        </authorList>
    </citation>
    <scope>NUCLEOTIDE SEQUENCE</scope>
    <source>
        <strain evidence="5">XY25</strain>
    </source>
</reference>
<dbReference type="InterPro" id="IPR037026">
    <property type="entry name" value="Vgr_OB-fold_dom_sf"/>
</dbReference>
<dbReference type="Gene3D" id="3.55.50.10">
    <property type="entry name" value="Baseplate protein-like domains"/>
    <property type="match status" value="1"/>
</dbReference>